<evidence type="ECO:0000256" key="20">
    <source>
        <dbReference type="ARBA" id="ARBA00049161"/>
    </source>
</evidence>
<dbReference type="SUPFAM" id="SSF53623">
    <property type="entry name" value="MurD-like peptide ligases, catalytic domain"/>
    <property type="match status" value="1"/>
</dbReference>
<dbReference type="InterPro" id="IPR013221">
    <property type="entry name" value="Mur_ligase_cen"/>
</dbReference>
<evidence type="ECO:0000256" key="18">
    <source>
        <dbReference type="ARBA" id="ARBA00047808"/>
    </source>
</evidence>
<keyword evidence="10 21" id="KW-0547">Nucleotide-binding</keyword>
<dbReference type="EC" id="6.3.2.12" evidence="5"/>
<dbReference type="SUPFAM" id="SSF53244">
    <property type="entry name" value="MurD-like peptide ligases, peptide-binding domain"/>
    <property type="match status" value="1"/>
</dbReference>
<comment type="catalytic activity">
    <reaction evidence="19">
        <text>(6R)-5,10-methylenetetrahydrofolyl-(gamma-L-Glu)(n) + L-glutamate + ATP = (6R)-5,10-methylenetetrahydrofolyl-(gamma-L-Glu)(n+1) + ADP + phosphate + H(+)</text>
        <dbReference type="Rhea" id="RHEA:51912"/>
        <dbReference type="Rhea" id="RHEA-COMP:13257"/>
        <dbReference type="Rhea" id="RHEA-COMP:13258"/>
        <dbReference type="ChEBI" id="CHEBI:15378"/>
        <dbReference type="ChEBI" id="CHEBI:29985"/>
        <dbReference type="ChEBI" id="CHEBI:30616"/>
        <dbReference type="ChEBI" id="CHEBI:43474"/>
        <dbReference type="ChEBI" id="CHEBI:136572"/>
        <dbReference type="ChEBI" id="CHEBI:456216"/>
        <dbReference type="EC" id="6.3.2.17"/>
    </reaction>
</comment>
<evidence type="ECO:0000256" key="7">
    <source>
        <dbReference type="ARBA" id="ARBA00019357"/>
    </source>
</evidence>
<dbReference type="PIRSF" id="PIRSF001563">
    <property type="entry name" value="Folylpolyglu_synth"/>
    <property type="match status" value="1"/>
</dbReference>
<evidence type="ECO:0000256" key="21">
    <source>
        <dbReference type="PIRNR" id="PIRNR001563"/>
    </source>
</evidence>
<evidence type="ECO:0000256" key="9">
    <source>
        <dbReference type="ARBA" id="ARBA00022723"/>
    </source>
</evidence>
<evidence type="ECO:0000256" key="14">
    <source>
        <dbReference type="ARBA" id="ARBA00030048"/>
    </source>
</evidence>
<evidence type="ECO:0000256" key="12">
    <source>
        <dbReference type="ARBA" id="ARBA00022842"/>
    </source>
</evidence>
<evidence type="ECO:0000259" key="22">
    <source>
        <dbReference type="Pfam" id="PF02875"/>
    </source>
</evidence>
<evidence type="ECO:0000256" key="2">
    <source>
        <dbReference type="ARBA" id="ARBA00004799"/>
    </source>
</evidence>
<evidence type="ECO:0000256" key="19">
    <source>
        <dbReference type="ARBA" id="ARBA00049035"/>
    </source>
</evidence>
<comment type="function">
    <text evidence="1">Functions in two distinct reactions of the de novo folate biosynthetic pathway. Catalyzes the addition of a glutamate residue to dihydropteroate (7,8-dihydropteroate or H2Pte) to form dihydrofolate (7,8-dihydrofolate monoglutamate or H2Pte-Glu). Also catalyzes successive additions of L-glutamate to tetrahydrofolate or 10-formyltetrahydrofolate or 5,10-methylenetetrahydrofolate, leading to folylpolyglutamate derivatives.</text>
</comment>
<keyword evidence="25" id="KW-1185">Reference proteome</keyword>
<evidence type="ECO:0000256" key="15">
    <source>
        <dbReference type="ARBA" id="ARBA00030592"/>
    </source>
</evidence>
<protein>
    <recommendedName>
        <fullName evidence="7">Dihydrofolate synthase/folylpolyglutamate synthase</fullName>
        <ecNumber evidence="5">6.3.2.12</ecNumber>
        <ecNumber evidence="6">6.3.2.17</ecNumber>
    </recommendedName>
    <alternativeName>
        <fullName evidence="16">Folylpoly-gamma-glutamate synthetase-dihydrofolate synthetase</fullName>
    </alternativeName>
    <alternativeName>
        <fullName evidence="14">Folylpolyglutamate synthetase</fullName>
    </alternativeName>
    <alternativeName>
        <fullName evidence="15">Tetrahydrofolylpolyglutamate synthase</fullName>
    </alternativeName>
</protein>
<keyword evidence="13" id="KW-0289">Folate biosynthesis</keyword>
<evidence type="ECO:0000256" key="8">
    <source>
        <dbReference type="ARBA" id="ARBA00022598"/>
    </source>
</evidence>
<dbReference type="Pfam" id="PF02875">
    <property type="entry name" value="Mur_ligase_C"/>
    <property type="match status" value="1"/>
</dbReference>
<feature type="domain" description="Mur ligase central" evidence="23">
    <location>
        <begin position="46"/>
        <end position="263"/>
    </location>
</feature>
<dbReference type="Pfam" id="PF08245">
    <property type="entry name" value="Mur_ligase_M"/>
    <property type="match status" value="1"/>
</dbReference>
<comment type="similarity">
    <text evidence="4 21">Belongs to the folylpolyglutamate synthase family.</text>
</comment>
<dbReference type="Gene3D" id="3.40.1190.10">
    <property type="entry name" value="Mur-like, catalytic domain"/>
    <property type="match status" value="1"/>
</dbReference>
<comment type="catalytic activity">
    <reaction evidence="20">
        <text>7,8-dihydropteroate + L-glutamate + ATP = 7,8-dihydrofolate + ADP + phosphate + H(+)</text>
        <dbReference type="Rhea" id="RHEA:23584"/>
        <dbReference type="ChEBI" id="CHEBI:15378"/>
        <dbReference type="ChEBI" id="CHEBI:17839"/>
        <dbReference type="ChEBI" id="CHEBI:29985"/>
        <dbReference type="ChEBI" id="CHEBI:30616"/>
        <dbReference type="ChEBI" id="CHEBI:43474"/>
        <dbReference type="ChEBI" id="CHEBI:57451"/>
        <dbReference type="ChEBI" id="CHEBI:456216"/>
        <dbReference type="EC" id="6.3.2.12"/>
    </reaction>
</comment>
<evidence type="ECO:0000256" key="6">
    <source>
        <dbReference type="ARBA" id="ARBA00013025"/>
    </source>
</evidence>
<evidence type="ECO:0000256" key="13">
    <source>
        <dbReference type="ARBA" id="ARBA00022909"/>
    </source>
</evidence>
<dbReference type="Gene3D" id="3.90.190.20">
    <property type="entry name" value="Mur ligase, C-terminal domain"/>
    <property type="match status" value="1"/>
</dbReference>
<evidence type="ECO:0000256" key="5">
    <source>
        <dbReference type="ARBA" id="ARBA00013023"/>
    </source>
</evidence>
<sequence>MSRTDAILKRLLGLHPKLIDLHLERIERLLEQLGRPQDRLPPVIHVAGTNGKGSTIAYLRAFLEASGKSAHVYTSPHLVRFNERIRLAGKLVSTQRLNQALEHVEMVNAGAPITYFEITTAAAFWLFSHIKADYLLLEVGMGGRYDTTNVVAEPLGTIIMPVDLDHQHFLGNTIAKIATEKAGILKRGSPAVIARQQDEGLEVIDRAARCLGVTPFVAGQDFDAYAQDGRLVYQDETGLLDLPSPTLMGAHQFENAGVAIAAVRHFDLPVDEAAIASGLRQVVWPARLSPVKDGPLRALLGDGSELWLDGGHNAHGTRALSQALATMNRARPAPLVLILGMMNTRNPADVLAPFSGMIERILTLTIPGEENAHRAEHIAAEARKSGFVASAEKSIKSALRAAARTPNARVLISGSLYLAGQVLHANGTPPD</sequence>
<dbReference type="NCBIfam" id="TIGR01499">
    <property type="entry name" value="folC"/>
    <property type="match status" value="1"/>
</dbReference>
<proteinExistence type="inferred from homology"/>
<evidence type="ECO:0000313" key="25">
    <source>
        <dbReference type="Proteomes" id="UP001222118"/>
    </source>
</evidence>
<gene>
    <name evidence="24" type="ORF">PSQ90_07035</name>
</gene>
<keyword evidence="11 21" id="KW-0067">ATP-binding</keyword>
<evidence type="ECO:0000256" key="3">
    <source>
        <dbReference type="ARBA" id="ARBA00005150"/>
    </source>
</evidence>
<comment type="pathway">
    <text evidence="3">Cofactor biosynthesis; tetrahydrofolylpolyglutamate biosynthesis.</text>
</comment>
<keyword evidence="9" id="KW-0479">Metal-binding</keyword>
<accession>A0ABY7Z0J8</accession>
<evidence type="ECO:0000259" key="23">
    <source>
        <dbReference type="Pfam" id="PF08245"/>
    </source>
</evidence>
<dbReference type="PROSITE" id="PS01012">
    <property type="entry name" value="FOLYLPOLYGLU_SYNT_2"/>
    <property type="match status" value="1"/>
</dbReference>
<keyword evidence="12" id="KW-0460">Magnesium</keyword>
<dbReference type="Proteomes" id="UP001222118">
    <property type="component" value="Chromosome"/>
</dbReference>
<dbReference type="EMBL" id="CP118247">
    <property type="protein sequence ID" value="WDR07175.1"/>
    <property type="molecule type" value="Genomic_DNA"/>
</dbReference>
<dbReference type="InterPro" id="IPR036615">
    <property type="entry name" value="Mur_ligase_C_dom_sf"/>
</dbReference>
<reference evidence="24 25" key="1">
    <citation type="submission" date="2023-02" db="EMBL/GenBank/DDBJ databases">
        <title>Devosia chondri sp. nov., isolated from the phycosphere of marine algae.</title>
        <authorList>
            <person name="Kim J.M."/>
            <person name="Lee J.K."/>
            <person name="Choi B.J."/>
            <person name="Bayburt H."/>
            <person name="Jeon C.O."/>
        </authorList>
    </citation>
    <scope>NUCLEOTIDE SEQUENCE [LARGE SCALE GENOMIC DNA]</scope>
    <source>
        <strain evidence="24 25">G2-5</strain>
    </source>
</reference>
<keyword evidence="8 21" id="KW-0436">Ligase</keyword>
<comment type="catalytic activity">
    <reaction evidence="18">
        <text>10-formyltetrahydrofolyl-(gamma-L-Glu)(n) + L-glutamate + ATP = 10-formyltetrahydrofolyl-(gamma-L-Glu)(n+1) + ADP + phosphate + H(+)</text>
        <dbReference type="Rhea" id="RHEA:51904"/>
        <dbReference type="Rhea" id="RHEA-COMP:13088"/>
        <dbReference type="Rhea" id="RHEA-COMP:14300"/>
        <dbReference type="ChEBI" id="CHEBI:15378"/>
        <dbReference type="ChEBI" id="CHEBI:29985"/>
        <dbReference type="ChEBI" id="CHEBI:30616"/>
        <dbReference type="ChEBI" id="CHEBI:43474"/>
        <dbReference type="ChEBI" id="CHEBI:134413"/>
        <dbReference type="ChEBI" id="CHEBI:456216"/>
        <dbReference type="EC" id="6.3.2.17"/>
    </reaction>
</comment>
<dbReference type="PANTHER" id="PTHR11136:SF0">
    <property type="entry name" value="DIHYDROFOLATE SYNTHETASE-RELATED"/>
    <property type="match status" value="1"/>
</dbReference>
<feature type="domain" description="Mur ligase C-terminal" evidence="22">
    <location>
        <begin position="306"/>
        <end position="415"/>
    </location>
</feature>
<evidence type="ECO:0000256" key="4">
    <source>
        <dbReference type="ARBA" id="ARBA00008276"/>
    </source>
</evidence>
<evidence type="ECO:0000256" key="1">
    <source>
        <dbReference type="ARBA" id="ARBA00002714"/>
    </source>
</evidence>
<comment type="pathway">
    <text evidence="2">Cofactor biosynthesis; tetrahydrofolate biosynthesis; 7,8-dihydrofolate from 2-amino-4-hydroxy-6-hydroxymethyl-7,8-dihydropteridine diphosphate and 4-aminobenzoate: step 2/2.</text>
</comment>
<dbReference type="EC" id="6.3.2.17" evidence="6"/>
<evidence type="ECO:0000256" key="16">
    <source>
        <dbReference type="ARBA" id="ARBA00032510"/>
    </source>
</evidence>
<dbReference type="RefSeq" id="WP_282212688.1">
    <property type="nucleotide sequence ID" value="NZ_CP118247.1"/>
</dbReference>
<name>A0ABY7Z0J8_9HYPH</name>
<evidence type="ECO:0000256" key="11">
    <source>
        <dbReference type="ARBA" id="ARBA00022840"/>
    </source>
</evidence>
<evidence type="ECO:0000256" key="10">
    <source>
        <dbReference type="ARBA" id="ARBA00022741"/>
    </source>
</evidence>
<organism evidence="24 25">
    <name type="scientific">Devosia rhodophyticola</name>
    <dbReference type="NCBI Taxonomy" id="3026423"/>
    <lineage>
        <taxon>Bacteria</taxon>
        <taxon>Pseudomonadati</taxon>
        <taxon>Pseudomonadota</taxon>
        <taxon>Alphaproteobacteria</taxon>
        <taxon>Hyphomicrobiales</taxon>
        <taxon>Devosiaceae</taxon>
        <taxon>Devosia</taxon>
    </lineage>
</organism>
<dbReference type="PANTHER" id="PTHR11136">
    <property type="entry name" value="FOLYLPOLYGLUTAMATE SYNTHASE-RELATED"/>
    <property type="match status" value="1"/>
</dbReference>
<dbReference type="InterPro" id="IPR018109">
    <property type="entry name" value="Folylpolyglutamate_synth_CS"/>
</dbReference>
<evidence type="ECO:0000256" key="17">
    <source>
        <dbReference type="ARBA" id="ARBA00047493"/>
    </source>
</evidence>
<dbReference type="InterPro" id="IPR004101">
    <property type="entry name" value="Mur_ligase_C"/>
</dbReference>
<evidence type="ECO:0000313" key="24">
    <source>
        <dbReference type="EMBL" id="WDR07175.1"/>
    </source>
</evidence>
<dbReference type="InterPro" id="IPR036565">
    <property type="entry name" value="Mur-like_cat_sf"/>
</dbReference>
<dbReference type="InterPro" id="IPR001645">
    <property type="entry name" value="Folylpolyglutamate_synth"/>
</dbReference>
<comment type="catalytic activity">
    <reaction evidence="17">
        <text>(6S)-5,6,7,8-tetrahydrofolyl-(gamma-L-Glu)(n) + L-glutamate + ATP = (6S)-5,6,7,8-tetrahydrofolyl-(gamma-L-Glu)(n+1) + ADP + phosphate + H(+)</text>
        <dbReference type="Rhea" id="RHEA:10580"/>
        <dbReference type="Rhea" id="RHEA-COMP:14738"/>
        <dbReference type="Rhea" id="RHEA-COMP:14740"/>
        <dbReference type="ChEBI" id="CHEBI:15378"/>
        <dbReference type="ChEBI" id="CHEBI:29985"/>
        <dbReference type="ChEBI" id="CHEBI:30616"/>
        <dbReference type="ChEBI" id="CHEBI:43474"/>
        <dbReference type="ChEBI" id="CHEBI:141005"/>
        <dbReference type="ChEBI" id="CHEBI:456216"/>
        <dbReference type="EC" id="6.3.2.17"/>
    </reaction>
</comment>